<dbReference type="AlphaFoldDB" id="B0D1I6"/>
<dbReference type="KEGG" id="lbc:LACBIDRAFT_324344"/>
<reference evidence="1 2" key="1">
    <citation type="journal article" date="2008" name="Nature">
        <title>The genome of Laccaria bicolor provides insights into mycorrhizal symbiosis.</title>
        <authorList>
            <person name="Martin F."/>
            <person name="Aerts A."/>
            <person name="Ahren D."/>
            <person name="Brun A."/>
            <person name="Danchin E.G.J."/>
            <person name="Duchaussoy F."/>
            <person name="Gibon J."/>
            <person name="Kohler A."/>
            <person name="Lindquist E."/>
            <person name="Pereda V."/>
            <person name="Salamov A."/>
            <person name="Shapiro H.J."/>
            <person name="Wuyts J."/>
            <person name="Blaudez D."/>
            <person name="Buee M."/>
            <person name="Brokstein P."/>
            <person name="Canbaeck B."/>
            <person name="Cohen D."/>
            <person name="Courty P.E."/>
            <person name="Coutinho P.M."/>
            <person name="Delaruelle C."/>
            <person name="Detter J.C."/>
            <person name="Deveau A."/>
            <person name="DiFazio S."/>
            <person name="Duplessis S."/>
            <person name="Fraissinet-Tachet L."/>
            <person name="Lucic E."/>
            <person name="Frey-Klett P."/>
            <person name="Fourrey C."/>
            <person name="Feussner I."/>
            <person name="Gay G."/>
            <person name="Grimwood J."/>
            <person name="Hoegger P.J."/>
            <person name="Jain P."/>
            <person name="Kilaru S."/>
            <person name="Labbe J."/>
            <person name="Lin Y.C."/>
            <person name="Legue V."/>
            <person name="Le Tacon F."/>
            <person name="Marmeisse R."/>
            <person name="Melayah D."/>
            <person name="Montanini B."/>
            <person name="Muratet M."/>
            <person name="Nehls U."/>
            <person name="Niculita-Hirzel H."/>
            <person name="Oudot-Le Secq M.P."/>
            <person name="Peter M."/>
            <person name="Quesneville H."/>
            <person name="Rajashekar B."/>
            <person name="Reich M."/>
            <person name="Rouhier N."/>
            <person name="Schmutz J."/>
            <person name="Yin T."/>
            <person name="Chalot M."/>
            <person name="Henrissat B."/>
            <person name="Kuees U."/>
            <person name="Lucas S."/>
            <person name="Van de Peer Y."/>
            <person name="Podila G.K."/>
            <person name="Polle A."/>
            <person name="Pukkila P.J."/>
            <person name="Richardson P.M."/>
            <person name="Rouze P."/>
            <person name="Sanders I.R."/>
            <person name="Stajich J.E."/>
            <person name="Tunlid A."/>
            <person name="Tuskan G."/>
            <person name="Grigoriev I.V."/>
        </authorList>
    </citation>
    <scope>NUCLEOTIDE SEQUENCE [LARGE SCALE GENOMIC DNA]</scope>
    <source>
        <strain evidence="2">S238N-H82 / ATCC MYA-4686</strain>
    </source>
</reference>
<gene>
    <name evidence="1" type="ORF">LACBIDRAFT_324344</name>
</gene>
<dbReference type="OrthoDB" id="10398645at2759"/>
<protein>
    <submittedName>
        <fullName evidence="1">Predicted protein</fullName>
    </submittedName>
</protein>
<organism evidence="2">
    <name type="scientific">Laccaria bicolor (strain S238N-H82 / ATCC MYA-4686)</name>
    <name type="common">Bicoloured deceiver</name>
    <name type="synonym">Laccaria laccata var. bicolor</name>
    <dbReference type="NCBI Taxonomy" id="486041"/>
    <lineage>
        <taxon>Eukaryota</taxon>
        <taxon>Fungi</taxon>
        <taxon>Dikarya</taxon>
        <taxon>Basidiomycota</taxon>
        <taxon>Agaricomycotina</taxon>
        <taxon>Agaricomycetes</taxon>
        <taxon>Agaricomycetidae</taxon>
        <taxon>Agaricales</taxon>
        <taxon>Agaricineae</taxon>
        <taxon>Hydnangiaceae</taxon>
        <taxon>Laccaria</taxon>
    </lineage>
</organism>
<dbReference type="RefSeq" id="XP_001877899.1">
    <property type="nucleotide sequence ID" value="XM_001877864.1"/>
</dbReference>
<accession>B0D1I6</accession>
<name>B0D1I6_LACBS</name>
<dbReference type="InParanoid" id="B0D1I6"/>
<evidence type="ECO:0000313" key="2">
    <source>
        <dbReference type="Proteomes" id="UP000001194"/>
    </source>
</evidence>
<dbReference type="Proteomes" id="UP000001194">
    <property type="component" value="Unassembled WGS sequence"/>
</dbReference>
<dbReference type="EMBL" id="DS547095">
    <property type="protein sequence ID" value="EDR12002.1"/>
    <property type="molecule type" value="Genomic_DNA"/>
</dbReference>
<evidence type="ECO:0000313" key="1">
    <source>
        <dbReference type="EMBL" id="EDR12002.1"/>
    </source>
</evidence>
<sequence>MWLARSRLAPLSLEIYELQKKYSVSVDEVISLFISEIHRWRFVWLQLEKRDLYNRLLDIPDNAAPMLNGIALNFRSTNDSDISSTLSLIISKFPELRQLSLTSASGFNSSTPATIVPWQKMTHIKLSCLVNSPCLDSMEILIHQPDEHRDYMVFNEFMRRTPQLKYLVLDHWFFEVKHALRYSNLEAVRRVPDVCFKVSERAYNRLRRRADMENMEFKLDPFVHRHYVGWTSRPDLELGDDLPRDWKRAFWDL</sequence>
<dbReference type="HOGENOM" id="CLU_1073890_0_0_1"/>
<proteinExistence type="predicted"/>
<keyword evidence="2" id="KW-1185">Reference proteome</keyword>
<dbReference type="GeneID" id="6073473"/>